<gene>
    <name evidence="1" type="ORF">H9L15_10785</name>
</gene>
<keyword evidence="2" id="KW-1185">Reference proteome</keyword>
<dbReference type="Proteomes" id="UP000516134">
    <property type="component" value="Chromosome"/>
</dbReference>
<name>A0ABX6SZB9_9SPHN</name>
<evidence type="ECO:0000313" key="1">
    <source>
        <dbReference type="EMBL" id="QNP42646.1"/>
    </source>
</evidence>
<dbReference type="RefSeq" id="WP_187714078.1">
    <property type="nucleotide sequence ID" value="NZ_CP060780.1"/>
</dbReference>
<sequence length="206" mass="23864">MLDPGQDLADRRDWRHLRLRDSRCGIWLRPWYRLLFDVMFVNGFRHGLVRGNRQRLGLEVDRGSHGRRRRRRRLCCAPSRKRRIKRSDELPAVGASRRQHILPLKWLQSGGRKNRCGHGHSVAREENDQCNGKLRPGYGTRGGGTERLLNARRIGQDDLKRPLGERGRKVGRARQKLDQLAPADGAVVRIGRGLRQHRIQAIIEPH</sequence>
<reference evidence="1 2" key="1">
    <citation type="submission" date="2020-08" db="EMBL/GenBank/DDBJ databases">
        <title>Genome sequence of Sphingomonas daechungensis KACC 18115T.</title>
        <authorList>
            <person name="Hyun D.-W."/>
            <person name="Bae J.-W."/>
        </authorList>
    </citation>
    <scope>NUCLEOTIDE SEQUENCE [LARGE SCALE GENOMIC DNA]</scope>
    <source>
        <strain evidence="1 2">KACC 18115</strain>
    </source>
</reference>
<proteinExistence type="predicted"/>
<evidence type="ECO:0000313" key="2">
    <source>
        <dbReference type="Proteomes" id="UP000516134"/>
    </source>
</evidence>
<organism evidence="1 2">
    <name type="scientific">Sphingomonas daechungensis</name>
    <dbReference type="NCBI Taxonomy" id="1176646"/>
    <lineage>
        <taxon>Bacteria</taxon>
        <taxon>Pseudomonadati</taxon>
        <taxon>Pseudomonadota</taxon>
        <taxon>Alphaproteobacteria</taxon>
        <taxon>Sphingomonadales</taxon>
        <taxon>Sphingomonadaceae</taxon>
        <taxon>Sphingomonas</taxon>
    </lineage>
</organism>
<accession>A0ABX6SZB9</accession>
<dbReference type="EMBL" id="CP060780">
    <property type="protein sequence ID" value="QNP42646.1"/>
    <property type="molecule type" value="Genomic_DNA"/>
</dbReference>
<protein>
    <submittedName>
        <fullName evidence="1">Uncharacterized protein</fullName>
    </submittedName>
</protein>